<dbReference type="EMBL" id="JADMCD010000002">
    <property type="protein sequence ID" value="MBF8640396.1"/>
    <property type="molecule type" value="Genomic_DNA"/>
</dbReference>
<evidence type="ECO:0000256" key="1">
    <source>
        <dbReference type="ARBA" id="ARBA00005791"/>
    </source>
</evidence>
<dbReference type="EMBL" id="UAUF01000009">
    <property type="protein sequence ID" value="SPZ03609.1"/>
    <property type="molecule type" value="Genomic_DNA"/>
</dbReference>
<dbReference type="InterPro" id="IPR013766">
    <property type="entry name" value="Thioredoxin_domain"/>
</dbReference>
<dbReference type="RefSeq" id="WP_010795444.1">
    <property type="nucleotide sequence ID" value="NZ_CP069270.1"/>
</dbReference>
<feature type="signal peptide" evidence="6">
    <location>
        <begin position="1"/>
        <end position="28"/>
    </location>
</feature>
<name>A0A2X2E682_PSELU</name>
<protein>
    <submittedName>
        <fullName evidence="9">DSBA oxidoreductase</fullName>
    </submittedName>
    <submittedName>
        <fullName evidence="8">Thioredoxin domain-containing protein</fullName>
    </submittedName>
</protein>
<evidence type="ECO:0000259" key="7">
    <source>
        <dbReference type="PROSITE" id="PS51352"/>
    </source>
</evidence>
<dbReference type="PROSITE" id="PS51352">
    <property type="entry name" value="THIOREDOXIN_2"/>
    <property type="match status" value="1"/>
</dbReference>
<reference evidence="9 10" key="1">
    <citation type="submission" date="2018-06" db="EMBL/GenBank/DDBJ databases">
        <authorList>
            <consortium name="Pathogen Informatics"/>
            <person name="Doyle S."/>
        </authorList>
    </citation>
    <scope>NUCLEOTIDE SEQUENCE [LARGE SCALE GENOMIC DNA]</scope>
    <source>
        <strain evidence="9 10">NCTC11842</strain>
    </source>
</reference>
<evidence type="ECO:0000256" key="6">
    <source>
        <dbReference type="SAM" id="SignalP"/>
    </source>
</evidence>
<organism evidence="9 10">
    <name type="scientific">Pseudomonas luteola</name>
    <dbReference type="NCBI Taxonomy" id="47886"/>
    <lineage>
        <taxon>Bacteria</taxon>
        <taxon>Pseudomonadati</taxon>
        <taxon>Pseudomonadota</taxon>
        <taxon>Gammaproteobacteria</taxon>
        <taxon>Pseudomonadales</taxon>
        <taxon>Pseudomonadaceae</taxon>
        <taxon>Pseudomonas</taxon>
    </lineage>
</organism>
<dbReference type="CDD" id="cd03023">
    <property type="entry name" value="DsbA_Com1_like"/>
    <property type="match status" value="1"/>
</dbReference>
<keyword evidence="11" id="KW-1185">Reference proteome</keyword>
<keyword evidence="5" id="KW-0676">Redox-active center</keyword>
<evidence type="ECO:0000256" key="3">
    <source>
        <dbReference type="ARBA" id="ARBA00023002"/>
    </source>
</evidence>
<dbReference type="InterPro" id="IPR012336">
    <property type="entry name" value="Thioredoxin-like_fold"/>
</dbReference>
<dbReference type="GO" id="GO:0016491">
    <property type="term" value="F:oxidoreductase activity"/>
    <property type="evidence" value="ECO:0007669"/>
    <property type="project" value="UniProtKB-KW"/>
</dbReference>
<dbReference type="Gene3D" id="3.40.30.10">
    <property type="entry name" value="Glutaredoxin"/>
    <property type="match status" value="1"/>
</dbReference>
<keyword evidence="4" id="KW-1015">Disulfide bond</keyword>
<reference evidence="8 11" key="2">
    <citation type="submission" date="2020-10" db="EMBL/GenBank/DDBJ databases">
        <title>Genome sequences of Pseudomonas isolates.</title>
        <authorList>
            <person name="Wessels L."/>
            <person name="Reich F."/>
            <person name="Hammerl J."/>
        </authorList>
    </citation>
    <scope>NUCLEOTIDE SEQUENCE [LARGE SCALE GENOMIC DNA]</scope>
    <source>
        <strain evidence="8 11">20-MO00624-0</strain>
    </source>
</reference>
<dbReference type="PANTHER" id="PTHR13887">
    <property type="entry name" value="GLUTATHIONE S-TRANSFERASE KAPPA"/>
    <property type="match status" value="1"/>
</dbReference>
<feature type="chain" id="PRO_5016100813" evidence="6">
    <location>
        <begin position="29"/>
        <end position="269"/>
    </location>
</feature>
<evidence type="ECO:0000256" key="5">
    <source>
        <dbReference type="ARBA" id="ARBA00023284"/>
    </source>
</evidence>
<gene>
    <name evidence="9" type="primary">bdbD</name>
    <name evidence="8" type="ORF">IRZ65_06855</name>
    <name evidence="9" type="ORF">NCTC11842_01044</name>
</gene>
<dbReference type="GeneID" id="300268522"/>
<dbReference type="PANTHER" id="PTHR13887:SF14">
    <property type="entry name" value="DISULFIDE BOND FORMATION PROTEIN D"/>
    <property type="match status" value="1"/>
</dbReference>
<dbReference type="Proteomes" id="UP000250443">
    <property type="component" value="Unassembled WGS sequence"/>
</dbReference>
<dbReference type="InterPro" id="IPR041205">
    <property type="entry name" value="ScsC_N"/>
</dbReference>
<evidence type="ECO:0000313" key="11">
    <source>
        <dbReference type="Proteomes" id="UP000626180"/>
    </source>
</evidence>
<sequence>MQNFKGRTLRAKSALAALVLACAPFAHADSSVGGFNASQQDAIGKIAADYLIKHPEVLVQVSQALQQKQQEEQISQLTVGAVASADALLNDAKTPAVGPKDAKVAIVEFFDYQCIYCYHMSETVEGLIKANPNVRFIFKEFPVFGARWPASILAAEAGQYVYAKKGGEAYLKYHNGLFATGKNEGKLTEQDVEKALKAVDLKLADVKADAKTLESQIQANMDLGSKMQIQGTPTFVVMPTKGATADNVTVIPGATDTENLQKAIDAASK</sequence>
<proteinExistence type="inferred from homology"/>
<accession>A0A2X2E682</accession>
<keyword evidence="2 6" id="KW-0732">Signal</keyword>
<evidence type="ECO:0000256" key="4">
    <source>
        <dbReference type="ARBA" id="ARBA00023157"/>
    </source>
</evidence>
<comment type="similarity">
    <text evidence="1">Belongs to the thioredoxin family. DsbA subfamily.</text>
</comment>
<evidence type="ECO:0000256" key="2">
    <source>
        <dbReference type="ARBA" id="ARBA00022729"/>
    </source>
</evidence>
<keyword evidence="3" id="KW-0560">Oxidoreductase</keyword>
<dbReference type="Proteomes" id="UP000626180">
    <property type="component" value="Unassembled WGS sequence"/>
</dbReference>
<dbReference type="AlphaFoldDB" id="A0A2X2E682"/>
<evidence type="ECO:0000313" key="10">
    <source>
        <dbReference type="Proteomes" id="UP000250443"/>
    </source>
</evidence>
<dbReference type="Pfam" id="PF13462">
    <property type="entry name" value="Thioredoxin_4"/>
    <property type="match status" value="1"/>
</dbReference>
<dbReference type="Pfam" id="PF18312">
    <property type="entry name" value="ScsC_N"/>
    <property type="match status" value="1"/>
</dbReference>
<evidence type="ECO:0000313" key="9">
    <source>
        <dbReference type="EMBL" id="SPZ03609.1"/>
    </source>
</evidence>
<dbReference type="InterPro" id="IPR036249">
    <property type="entry name" value="Thioredoxin-like_sf"/>
</dbReference>
<feature type="domain" description="Thioredoxin" evidence="7">
    <location>
        <begin position="77"/>
        <end position="269"/>
    </location>
</feature>
<evidence type="ECO:0000313" key="8">
    <source>
        <dbReference type="EMBL" id="MBF8640396.1"/>
    </source>
</evidence>
<dbReference type="SUPFAM" id="SSF52833">
    <property type="entry name" value="Thioredoxin-like"/>
    <property type="match status" value="1"/>
</dbReference>